<evidence type="ECO:0000256" key="2">
    <source>
        <dbReference type="ARBA" id="ARBA00022692"/>
    </source>
</evidence>
<dbReference type="InterPro" id="IPR050367">
    <property type="entry name" value="APC_superfamily"/>
</dbReference>
<dbReference type="EMBL" id="MRBO01000566">
    <property type="protein sequence ID" value="KAB2583360.1"/>
    <property type="molecule type" value="Genomic_DNA"/>
</dbReference>
<dbReference type="InterPro" id="IPR004841">
    <property type="entry name" value="AA-permease/SLC12A_dom"/>
</dbReference>
<feature type="domain" description="Amino acid permease/ SLC12A" evidence="5">
    <location>
        <begin position="28"/>
        <end position="447"/>
    </location>
</feature>
<evidence type="ECO:0000256" key="4">
    <source>
        <dbReference type="ARBA" id="ARBA00023136"/>
    </source>
</evidence>
<dbReference type="AlphaFoldDB" id="A0A5N5E0W8"/>
<dbReference type="KEGG" id="reb:XU06_29070"/>
<dbReference type="Proteomes" id="UP000325576">
    <property type="component" value="Unassembled WGS sequence"/>
</dbReference>
<dbReference type="PANTHER" id="PTHR42770:SF16">
    <property type="entry name" value="AMINO ACID PERMEASE"/>
    <property type="match status" value="1"/>
</dbReference>
<dbReference type="GO" id="GO:0055085">
    <property type="term" value="P:transmembrane transport"/>
    <property type="evidence" value="ECO:0007669"/>
    <property type="project" value="InterPro"/>
</dbReference>
<keyword evidence="3" id="KW-1133">Transmembrane helix</keyword>
<dbReference type="PIRSF" id="PIRSF006060">
    <property type="entry name" value="AA_transporter"/>
    <property type="match status" value="1"/>
</dbReference>
<organism evidence="6 7">
    <name type="scientific">Rhodococcus erythropolis</name>
    <name type="common">Arthrobacter picolinophilus</name>
    <dbReference type="NCBI Taxonomy" id="1833"/>
    <lineage>
        <taxon>Bacteria</taxon>
        <taxon>Bacillati</taxon>
        <taxon>Actinomycetota</taxon>
        <taxon>Actinomycetes</taxon>
        <taxon>Mycobacteriales</taxon>
        <taxon>Nocardiaceae</taxon>
        <taxon>Rhodococcus</taxon>
        <taxon>Rhodococcus erythropolis group</taxon>
    </lineage>
</organism>
<gene>
    <name evidence="6" type="ORF">BS297_21020</name>
</gene>
<comment type="subcellular location">
    <subcellularLocation>
        <location evidence="1">Membrane</location>
        <topology evidence="1">Multi-pass membrane protein</topology>
    </subcellularLocation>
</comment>
<evidence type="ECO:0000256" key="1">
    <source>
        <dbReference type="ARBA" id="ARBA00004141"/>
    </source>
</evidence>
<accession>A0A5N5E0W8</accession>
<dbReference type="Pfam" id="PF00324">
    <property type="entry name" value="AA_permease"/>
    <property type="match status" value="1"/>
</dbReference>
<proteinExistence type="predicted"/>
<keyword evidence="4" id="KW-0472">Membrane</keyword>
<evidence type="ECO:0000313" key="6">
    <source>
        <dbReference type="EMBL" id="KAB2583360.1"/>
    </source>
</evidence>
<protein>
    <submittedName>
        <fullName evidence="6">Amino acid transporter</fullName>
    </submittedName>
</protein>
<dbReference type="PANTHER" id="PTHR42770">
    <property type="entry name" value="AMINO ACID TRANSPORTER-RELATED"/>
    <property type="match status" value="1"/>
</dbReference>
<dbReference type="RefSeq" id="WP_037136903.1">
    <property type="nucleotide sequence ID" value="NZ_CP011295.1"/>
</dbReference>
<keyword evidence="2" id="KW-0812">Transmembrane</keyword>
<name>A0A5N5E0W8_RHOER</name>
<evidence type="ECO:0000313" key="7">
    <source>
        <dbReference type="Proteomes" id="UP000325576"/>
    </source>
</evidence>
<evidence type="ECO:0000259" key="5">
    <source>
        <dbReference type="Pfam" id="PF00324"/>
    </source>
</evidence>
<sequence>MTHTSVNASHDASGDDRTLRGSLGTGSIVLMVVAAAAPLTVISGLVPLGISGGNGAGFPMTFAVTTGVLLLFAVGFTAMSRYIPGTGAFYLYVGHGLGRGAGVGSAMLALVSYSTVQLAVYGYLGPAMSSLITSYGGPEVPWWIFSLASLALVAVLGFRHIELSGKVLGILLIAEVGIVVVLDAFIIADGGPEGPSTAMFSPSDIFSGSPGVALVFALAGYIGFESTAIFRDEAKDPARTIPRATYAALILIGGFYALSSWAVVTAWGDKGAVDIASTDPDGMLITTATDFAGTVTAHLIQILLVSSLFAAVLSLHNVLARYIFVLSNTGVLPGAGGRTHRVHGSPHIASVVQSCCALVLLGACIVIGLDPVTQIFAWFAGVATVGIVALMLLTCLAVLVFFHRTKVDQRLWHTKLAPSLGLVGLIGFAIAIAGNLPLLLGGNVLAVVMTGVLVLAFVGGFLYARRRKQVSFELPS</sequence>
<dbReference type="GO" id="GO:0016020">
    <property type="term" value="C:membrane"/>
    <property type="evidence" value="ECO:0007669"/>
    <property type="project" value="UniProtKB-SubCell"/>
</dbReference>
<evidence type="ECO:0000256" key="3">
    <source>
        <dbReference type="ARBA" id="ARBA00022989"/>
    </source>
</evidence>
<reference evidence="6 7" key="1">
    <citation type="journal article" date="2017" name="Poromechanics V (2013)">
        <title>Genomic Characterization of the Arsenic-Tolerant Actinobacterium, &lt;i&gt;Rhodococcus erythropolis&lt;/i&gt; S43.</title>
        <authorList>
            <person name="Retamal-Morales G."/>
            <person name="Mehnert M."/>
            <person name="Schwabe R."/>
            <person name="Tischler D."/>
            <person name="Schloemann M."/>
            <person name="Levican G.J."/>
        </authorList>
    </citation>
    <scope>NUCLEOTIDE SEQUENCE [LARGE SCALE GENOMIC DNA]</scope>
    <source>
        <strain evidence="6 7">S43</strain>
    </source>
</reference>
<comment type="caution">
    <text evidence="6">The sequence shown here is derived from an EMBL/GenBank/DDBJ whole genome shotgun (WGS) entry which is preliminary data.</text>
</comment>
<dbReference type="Gene3D" id="1.20.1740.10">
    <property type="entry name" value="Amino acid/polyamine transporter I"/>
    <property type="match status" value="1"/>
</dbReference>